<dbReference type="OrthoDB" id="7987018at2759"/>
<sequence length="126" mass="14451">MVPKALTARPSIPLKIIPGRILTFTELLADRRAKMPPTNLDGVENISSRSIAIPKNLKLRAYNAMIKPLLVYGCEIWTLTSSLEKSVQRFERKIVHMITEIRVLTHGEERPIKNYLQKLVNQYPMI</sequence>
<evidence type="ECO:0008006" key="3">
    <source>
        <dbReference type="Google" id="ProtNLM"/>
    </source>
</evidence>
<name>A0A9P0HEQ3_NEZVI</name>
<keyword evidence="2" id="KW-1185">Reference proteome</keyword>
<evidence type="ECO:0000313" key="1">
    <source>
        <dbReference type="EMBL" id="CAH1400281.1"/>
    </source>
</evidence>
<protein>
    <recommendedName>
        <fullName evidence="3">Endonuclease-reverse transcriptase</fullName>
    </recommendedName>
</protein>
<reference evidence="1" key="1">
    <citation type="submission" date="2022-01" db="EMBL/GenBank/DDBJ databases">
        <authorList>
            <person name="King R."/>
        </authorList>
    </citation>
    <scope>NUCLEOTIDE SEQUENCE</scope>
</reference>
<dbReference type="Proteomes" id="UP001152798">
    <property type="component" value="Chromosome 4"/>
</dbReference>
<gene>
    <name evidence="1" type="ORF">NEZAVI_LOCUS9560</name>
</gene>
<proteinExistence type="predicted"/>
<dbReference type="AlphaFoldDB" id="A0A9P0HEQ3"/>
<organism evidence="1 2">
    <name type="scientific">Nezara viridula</name>
    <name type="common">Southern green stink bug</name>
    <name type="synonym">Cimex viridulus</name>
    <dbReference type="NCBI Taxonomy" id="85310"/>
    <lineage>
        <taxon>Eukaryota</taxon>
        <taxon>Metazoa</taxon>
        <taxon>Ecdysozoa</taxon>
        <taxon>Arthropoda</taxon>
        <taxon>Hexapoda</taxon>
        <taxon>Insecta</taxon>
        <taxon>Pterygota</taxon>
        <taxon>Neoptera</taxon>
        <taxon>Paraneoptera</taxon>
        <taxon>Hemiptera</taxon>
        <taxon>Heteroptera</taxon>
        <taxon>Panheteroptera</taxon>
        <taxon>Pentatomomorpha</taxon>
        <taxon>Pentatomoidea</taxon>
        <taxon>Pentatomidae</taxon>
        <taxon>Pentatominae</taxon>
        <taxon>Nezara</taxon>
    </lineage>
</organism>
<accession>A0A9P0HEQ3</accession>
<evidence type="ECO:0000313" key="2">
    <source>
        <dbReference type="Proteomes" id="UP001152798"/>
    </source>
</evidence>
<dbReference type="EMBL" id="OV725080">
    <property type="protein sequence ID" value="CAH1400281.1"/>
    <property type="molecule type" value="Genomic_DNA"/>
</dbReference>